<reference evidence="5 6" key="2">
    <citation type="submission" date="2016-08" db="EMBL/GenBank/DDBJ databases">
        <title>Pervasive Adenine N6-methylation of Active Genes in Fungi.</title>
        <authorList>
            <consortium name="DOE Joint Genome Institute"/>
            <person name="Mondo S.J."/>
            <person name="Dannebaum R.O."/>
            <person name="Kuo R.C."/>
            <person name="Labutti K."/>
            <person name="Haridas S."/>
            <person name="Kuo A."/>
            <person name="Salamov A."/>
            <person name="Ahrendt S.R."/>
            <person name="Lipzen A."/>
            <person name="Sullivan W."/>
            <person name="Andreopoulos W.B."/>
            <person name="Clum A."/>
            <person name="Lindquist E."/>
            <person name="Daum C."/>
            <person name="Ramamoorthy G.K."/>
            <person name="Gryganskyi A."/>
            <person name="Culley D."/>
            <person name="Magnuson J.K."/>
            <person name="James T.Y."/>
            <person name="O'Malley M.A."/>
            <person name="Stajich J.E."/>
            <person name="Spatafora J.W."/>
            <person name="Visel A."/>
            <person name="Grigoriev I.V."/>
        </authorList>
    </citation>
    <scope>NUCLEOTIDE SEQUENCE [LARGE SCALE GENOMIC DNA]</scope>
    <source>
        <strain evidence="6">finn</strain>
    </source>
</reference>
<dbReference type="Pfam" id="PF15739">
    <property type="entry name" value="TSNAXIP1_N"/>
    <property type="match status" value="1"/>
</dbReference>
<dbReference type="EMBL" id="MCFH01000004">
    <property type="protein sequence ID" value="ORX58573.1"/>
    <property type="molecule type" value="Genomic_DNA"/>
</dbReference>
<keyword evidence="3" id="KW-0472">Membrane</keyword>
<protein>
    <recommendedName>
        <fullName evidence="4">Translin-associated factor X-interacting protein 1 N-terminal domain-containing protein</fullName>
    </recommendedName>
</protein>
<evidence type="ECO:0000313" key="6">
    <source>
        <dbReference type="Proteomes" id="UP000193719"/>
    </source>
</evidence>
<dbReference type="PANTHER" id="PTHR16306">
    <property type="entry name" value="TRANSLIN-ASSOCIATED FACTOR X-INTERACTING PROTEIN 1"/>
    <property type="match status" value="1"/>
</dbReference>
<evidence type="ECO:0000256" key="3">
    <source>
        <dbReference type="SAM" id="Phobius"/>
    </source>
</evidence>
<keyword evidence="3" id="KW-1133">Transmembrane helix</keyword>
<gene>
    <name evidence="5" type="ORF">BCR36DRAFT_343976</name>
</gene>
<reference evidence="5 6" key="1">
    <citation type="submission" date="2016-08" db="EMBL/GenBank/DDBJ databases">
        <title>Genomes of anaerobic fungi encode conserved fungal cellulosomes for biomass hydrolysis.</title>
        <authorList>
            <consortium name="DOE Joint Genome Institute"/>
            <person name="Haitjema C.H."/>
            <person name="Gilmore S.P."/>
            <person name="Henske J.K."/>
            <person name="Solomon K.V."/>
            <person name="De Groot R."/>
            <person name="Kuo A."/>
            <person name="Mondo S.J."/>
            <person name="Salamov A.A."/>
            <person name="Labutti K."/>
            <person name="Zhao Z."/>
            <person name="Chiniquy J."/>
            <person name="Barry K."/>
            <person name="Brewer H.M."/>
            <person name="Purvine S.O."/>
            <person name="Wright A.T."/>
            <person name="Boxma B."/>
            <person name="Van Alen T."/>
            <person name="Hackstein J.H."/>
            <person name="Baker S.E."/>
            <person name="Grigoriev I.V."/>
            <person name="O'Malley M.A."/>
        </authorList>
    </citation>
    <scope>NUCLEOTIDE SEQUENCE [LARGE SCALE GENOMIC DNA]</scope>
    <source>
        <strain evidence="6">finn</strain>
    </source>
</reference>
<evidence type="ECO:0000256" key="1">
    <source>
        <dbReference type="ARBA" id="ARBA00023054"/>
    </source>
</evidence>
<evidence type="ECO:0000256" key="2">
    <source>
        <dbReference type="SAM" id="Coils"/>
    </source>
</evidence>
<comment type="caution">
    <text evidence="5">The sequence shown here is derived from an EMBL/GenBank/DDBJ whole genome shotgun (WGS) entry which is preliminary data.</text>
</comment>
<feature type="domain" description="Translin-associated factor X-interacting protein 1 N-terminal" evidence="4">
    <location>
        <begin position="85"/>
        <end position="187"/>
    </location>
</feature>
<keyword evidence="6" id="KW-1185">Reference proteome</keyword>
<dbReference type="AlphaFoldDB" id="A0A1Y1VKG4"/>
<name>A0A1Y1VKG4_9FUNG</name>
<evidence type="ECO:0000313" key="5">
    <source>
        <dbReference type="EMBL" id="ORX58573.1"/>
    </source>
</evidence>
<dbReference type="OrthoDB" id="261426at2759"/>
<dbReference type="Proteomes" id="UP000193719">
    <property type="component" value="Unassembled WGS sequence"/>
</dbReference>
<keyword evidence="3" id="KW-0812">Transmembrane</keyword>
<proteinExistence type="predicted"/>
<dbReference type="PANTHER" id="PTHR16306:SF0">
    <property type="entry name" value="TRANSLIN-ASSOCIATED FACTOR X-INTERACTING PROTEIN 1"/>
    <property type="match status" value="1"/>
</dbReference>
<keyword evidence="1 2" id="KW-0175">Coiled coil</keyword>
<sequence length="672" mass="80358">MISKKSRSNISSSKLYNKQIERVPFRTFLHNHELFSPDKTSIPMANYSKAEIRNDVKYETINSLRDGVYHHRDSTKPKFLTQMIAYIKKEFAELGIENSKPGCIERLQVYKTVFDFFMEEFKTYQPILSDIKNEYELNLQNALKMEDEYYLIKSKYSVLKYQSEKQIEELKQLSKNEYEEKIDKLNREIERSKIQFKELKNEKELLEDKIDKLEIAEVNDERLSNRVYHLEQELERTNKYCSELIQQKDSELERLHDNVKHMNLRIFELVGSNNDLQRKIERMVPIDLYHSVVSKLEKCEDELQDLKTFNENMIMQNIQNESLSFRSALQQNGNCSNLEINWSIISSLCPNINIISYKRSVDKMDANNMISFFIKKLNSLNNIKNNENKEKDDDILNQDISDYFIGLGLQSNIPKFLRYEGKIINRMLSKRNCIMLINDIWKAKVLYDLSLKKKDSTIINEKSLLSDFLYLYLKKRFGAKKIIAEWGYNIYEACRMFGEQNVICYVFLKILKDEFYEDVYYSLINVLNKLKKIFIHYDRAENENEIKGYVSKKTCKQIFKQYWPKRSDGKIDILIKCIEEEQPEEMYNYQYFIYNSYYEYSTVNKILEQEMEDRKDYLDGLLNILKSVSSESKILGTDLLRVCIITIIIIIIYKIKFIYEYNYKLIIIINRF</sequence>
<feature type="coiled-coil region" evidence="2">
    <location>
        <begin position="168"/>
        <end position="219"/>
    </location>
</feature>
<feature type="transmembrane region" description="Helical" evidence="3">
    <location>
        <begin position="639"/>
        <end position="659"/>
    </location>
</feature>
<evidence type="ECO:0000259" key="4">
    <source>
        <dbReference type="Pfam" id="PF15739"/>
    </source>
</evidence>
<organism evidence="5 6">
    <name type="scientific">Piromyces finnis</name>
    <dbReference type="NCBI Taxonomy" id="1754191"/>
    <lineage>
        <taxon>Eukaryota</taxon>
        <taxon>Fungi</taxon>
        <taxon>Fungi incertae sedis</taxon>
        <taxon>Chytridiomycota</taxon>
        <taxon>Chytridiomycota incertae sedis</taxon>
        <taxon>Neocallimastigomycetes</taxon>
        <taxon>Neocallimastigales</taxon>
        <taxon>Neocallimastigaceae</taxon>
        <taxon>Piromyces</taxon>
    </lineage>
</organism>
<accession>A0A1Y1VKG4</accession>
<dbReference type="GO" id="GO:0005737">
    <property type="term" value="C:cytoplasm"/>
    <property type="evidence" value="ECO:0007669"/>
    <property type="project" value="TreeGrafter"/>
</dbReference>
<dbReference type="STRING" id="1754191.A0A1Y1VKG4"/>
<dbReference type="InterPro" id="IPR032755">
    <property type="entry name" value="TSNAXIP1_N"/>
</dbReference>